<accession>A0AAV3RZP0</accession>
<organism evidence="1 2">
    <name type="scientific">Lithospermum erythrorhizon</name>
    <name type="common">Purple gromwell</name>
    <name type="synonym">Lithospermum officinale var. erythrorhizon</name>
    <dbReference type="NCBI Taxonomy" id="34254"/>
    <lineage>
        <taxon>Eukaryota</taxon>
        <taxon>Viridiplantae</taxon>
        <taxon>Streptophyta</taxon>
        <taxon>Embryophyta</taxon>
        <taxon>Tracheophyta</taxon>
        <taxon>Spermatophyta</taxon>
        <taxon>Magnoliopsida</taxon>
        <taxon>eudicotyledons</taxon>
        <taxon>Gunneridae</taxon>
        <taxon>Pentapetalae</taxon>
        <taxon>asterids</taxon>
        <taxon>lamiids</taxon>
        <taxon>Boraginales</taxon>
        <taxon>Boraginaceae</taxon>
        <taxon>Boraginoideae</taxon>
        <taxon>Lithospermeae</taxon>
        <taxon>Lithospermum</taxon>
    </lineage>
</organism>
<dbReference type="EMBL" id="BAABME010013063">
    <property type="protein sequence ID" value="GAA0185777.1"/>
    <property type="molecule type" value="Genomic_DNA"/>
</dbReference>
<sequence>MASCSGPRVMPIVNTFRGSLLSNGTLYISSCALLRYLQGVDIPTYGCYSSSGPISQFPLDLGLLGGGYVAPACPLLASLYLSSPMSCWEF</sequence>
<comment type="caution">
    <text evidence="1">The sequence shown here is derived from an EMBL/GenBank/DDBJ whole genome shotgun (WGS) entry which is preliminary data.</text>
</comment>
<evidence type="ECO:0000313" key="2">
    <source>
        <dbReference type="Proteomes" id="UP001454036"/>
    </source>
</evidence>
<dbReference type="Proteomes" id="UP001454036">
    <property type="component" value="Unassembled WGS sequence"/>
</dbReference>
<proteinExistence type="predicted"/>
<keyword evidence="2" id="KW-1185">Reference proteome</keyword>
<protein>
    <submittedName>
        <fullName evidence="1">Uncharacterized protein</fullName>
    </submittedName>
</protein>
<name>A0AAV3RZP0_LITER</name>
<reference evidence="1 2" key="1">
    <citation type="submission" date="2024-01" db="EMBL/GenBank/DDBJ databases">
        <title>The complete chloroplast genome sequence of Lithospermum erythrorhizon: insights into the phylogenetic relationship among Boraginaceae species and the maternal lineages of purple gromwells.</title>
        <authorList>
            <person name="Okada T."/>
            <person name="Watanabe K."/>
        </authorList>
    </citation>
    <scope>NUCLEOTIDE SEQUENCE [LARGE SCALE GENOMIC DNA]</scope>
</reference>
<gene>
    <name evidence="1" type="ORF">LIER_33065</name>
</gene>
<dbReference type="AlphaFoldDB" id="A0AAV3RZP0"/>
<evidence type="ECO:0000313" key="1">
    <source>
        <dbReference type="EMBL" id="GAA0185777.1"/>
    </source>
</evidence>